<gene>
    <name evidence="2" type="ORF">MNOR_LOCUS9791</name>
</gene>
<reference evidence="2 3" key="1">
    <citation type="submission" date="2024-05" db="EMBL/GenBank/DDBJ databases">
        <authorList>
            <person name="Wallberg A."/>
        </authorList>
    </citation>
    <scope>NUCLEOTIDE SEQUENCE [LARGE SCALE GENOMIC DNA]</scope>
</reference>
<dbReference type="CDD" id="cd00037">
    <property type="entry name" value="CLECT"/>
    <property type="match status" value="1"/>
</dbReference>
<comment type="caution">
    <text evidence="2">The sequence shown here is derived from an EMBL/GenBank/DDBJ whole genome shotgun (WGS) entry which is preliminary data.</text>
</comment>
<name>A0AAV2QBQ9_MEGNR</name>
<dbReference type="PROSITE" id="PS50041">
    <property type="entry name" value="C_TYPE_LECTIN_2"/>
    <property type="match status" value="1"/>
</dbReference>
<dbReference type="EMBL" id="CAXKWB010004797">
    <property type="protein sequence ID" value="CAL4075506.1"/>
    <property type="molecule type" value="Genomic_DNA"/>
</dbReference>
<keyword evidence="3" id="KW-1185">Reference proteome</keyword>
<feature type="non-terminal residue" evidence="2">
    <location>
        <position position="1"/>
    </location>
</feature>
<dbReference type="Pfam" id="PF00059">
    <property type="entry name" value="Lectin_C"/>
    <property type="match status" value="1"/>
</dbReference>
<dbReference type="InterPro" id="IPR001304">
    <property type="entry name" value="C-type_lectin-like"/>
</dbReference>
<accession>A0AAV2QBQ9</accession>
<dbReference type="AlphaFoldDB" id="A0AAV2QBQ9"/>
<feature type="domain" description="C-type lectin" evidence="1">
    <location>
        <begin position="45"/>
        <end position="139"/>
    </location>
</feature>
<dbReference type="Gene3D" id="3.10.100.10">
    <property type="entry name" value="Mannose-Binding Protein A, subunit A"/>
    <property type="match status" value="1"/>
</dbReference>
<proteinExistence type="predicted"/>
<dbReference type="SMART" id="SM00034">
    <property type="entry name" value="CLECT"/>
    <property type="match status" value="1"/>
</dbReference>
<organism evidence="2 3">
    <name type="scientific">Meganyctiphanes norvegica</name>
    <name type="common">Northern krill</name>
    <name type="synonym">Thysanopoda norvegica</name>
    <dbReference type="NCBI Taxonomy" id="48144"/>
    <lineage>
        <taxon>Eukaryota</taxon>
        <taxon>Metazoa</taxon>
        <taxon>Ecdysozoa</taxon>
        <taxon>Arthropoda</taxon>
        <taxon>Crustacea</taxon>
        <taxon>Multicrustacea</taxon>
        <taxon>Malacostraca</taxon>
        <taxon>Eumalacostraca</taxon>
        <taxon>Eucarida</taxon>
        <taxon>Euphausiacea</taxon>
        <taxon>Euphausiidae</taxon>
        <taxon>Meganyctiphanes</taxon>
    </lineage>
</organism>
<dbReference type="InterPro" id="IPR016186">
    <property type="entry name" value="C-type_lectin-like/link_sf"/>
</dbReference>
<evidence type="ECO:0000259" key="1">
    <source>
        <dbReference type="PROSITE" id="PS50041"/>
    </source>
</evidence>
<protein>
    <recommendedName>
        <fullName evidence="1">C-type lectin domain-containing protein</fullName>
    </recommendedName>
</protein>
<dbReference type="InterPro" id="IPR016187">
    <property type="entry name" value="CTDL_fold"/>
</dbReference>
<sequence length="139" mass="15930">ENRAGLAIGICSKAAFEDKDNYCPNGFRKVESWCVIEGTPAIRKEAKKNCKEKGGILFTAHTKEMQDGLKNLTLSDSSWIGLNYDENWRWMEIYFTTGFQSWVGDKEPNDKSGSCAVTNIKKEYNWEAKDCEEMYPYLC</sequence>
<feature type="non-terminal residue" evidence="2">
    <location>
        <position position="139"/>
    </location>
</feature>
<evidence type="ECO:0000313" key="3">
    <source>
        <dbReference type="Proteomes" id="UP001497623"/>
    </source>
</evidence>
<evidence type="ECO:0000313" key="2">
    <source>
        <dbReference type="EMBL" id="CAL4075506.1"/>
    </source>
</evidence>
<dbReference type="SUPFAM" id="SSF56436">
    <property type="entry name" value="C-type lectin-like"/>
    <property type="match status" value="1"/>
</dbReference>
<dbReference type="Proteomes" id="UP001497623">
    <property type="component" value="Unassembled WGS sequence"/>
</dbReference>